<evidence type="ECO:0000313" key="5">
    <source>
        <dbReference type="Proteomes" id="UP000439903"/>
    </source>
</evidence>
<organism evidence="4 5">
    <name type="scientific">Gigaspora margarita</name>
    <dbReference type="NCBI Taxonomy" id="4874"/>
    <lineage>
        <taxon>Eukaryota</taxon>
        <taxon>Fungi</taxon>
        <taxon>Fungi incertae sedis</taxon>
        <taxon>Mucoromycota</taxon>
        <taxon>Glomeromycotina</taxon>
        <taxon>Glomeromycetes</taxon>
        <taxon>Diversisporales</taxon>
        <taxon>Gigasporaceae</taxon>
        <taxon>Gigaspora</taxon>
    </lineage>
</organism>
<dbReference type="InterPro" id="IPR001245">
    <property type="entry name" value="Ser-Thr/Tyr_kinase_cat_dom"/>
</dbReference>
<dbReference type="InterPro" id="IPR000719">
    <property type="entry name" value="Prot_kinase_dom"/>
</dbReference>
<dbReference type="InterPro" id="IPR006073">
    <property type="entry name" value="GTP-bd"/>
</dbReference>
<dbReference type="PANTHER" id="PTHR32046">
    <property type="entry name" value="G DOMAIN-CONTAINING PROTEIN"/>
    <property type="match status" value="1"/>
</dbReference>
<dbReference type="InterPro" id="IPR036537">
    <property type="entry name" value="Adaptor_Cbl_N_dom_sf"/>
</dbReference>
<dbReference type="OrthoDB" id="2384430at2759"/>
<dbReference type="SUPFAM" id="SSF56112">
    <property type="entry name" value="Protein kinase-like (PK-like)"/>
    <property type="match status" value="1"/>
</dbReference>
<dbReference type="PANTHER" id="PTHR32046:SF12">
    <property type="entry name" value="AIG1-TYPE G DOMAIN-CONTAINING PROTEIN"/>
    <property type="match status" value="1"/>
</dbReference>
<dbReference type="Gene3D" id="1.10.510.10">
    <property type="entry name" value="Transferase(Phosphotransferase) domain 1"/>
    <property type="match status" value="1"/>
</dbReference>
<dbReference type="SUPFAM" id="SSF81901">
    <property type="entry name" value="HCP-like"/>
    <property type="match status" value="1"/>
</dbReference>
<dbReference type="GO" id="GO:0005524">
    <property type="term" value="F:ATP binding"/>
    <property type="evidence" value="ECO:0007669"/>
    <property type="project" value="InterPro"/>
</dbReference>
<dbReference type="Gene3D" id="3.40.50.300">
    <property type="entry name" value="P-loop containing nucleotide triphosphate hydrolases"/>
    <property type="match status" value="1"/>
</dbReference>
<reference evidence="4 5" key="1">
    <citation type="journal article" date="2019" name="Environ. Microbiol.">
        <title>At the nexus of three kingdoms: the genome of the mycorrhizal fungus Gigaspora margarita provides insights into plant, endobacterial and fungal interactions.</title>
        <authorList>
            <person name="Venice F."/>
            <person name="Ghignone S."/>
            <person name="Salvioli di Fossalunga A."/>
            <person name="Amselem J."/>
            <person name="Novero M."/>
            <person name="Xianan X."/>
            <person name="Sedzielewska Toro K."/>
            <person name="Morin E."/>
            <person name="Lipzen A."/>
            <person name="Grigoriev I.V."/>
            <person name="Henrissat B."/>
            <person name="Martin F.M."/>
            <person name="Bonfante P."/>
        </authorList>
    </citation>
    <scope>NUCLEOTIDE SEQUENCE [LARGE SCALE GENOMIC DNA]</scope>
    <source>
        <strain evidence="4 5">BEG34</strain>
    </source>
</reference>
<evidence type="ECO:0000256" key="1">
    <source>
        <dbReference type="ARBA" id="ARBA00008171"/>
    </source>
</evidence>
<dbReference type="CDD" id="cd21037">
    <property type="entry name" value="MLKL_NTD"/>
    <property type="match status" value="1"/>
</dbReference>
<evidence type="ECO:0000256" key="2">
    <source>
        <dbReference type="SAM" id="Coils"/>
    </source>
</evidence>
<dbReference type="Gene3D" id="1.20.930.20">
    <property type="entry name" value="Adaptor protein Cbl, N-terminal domain"/>
    <property type="match status" value="1"/>
</dbReference>
<dbReference type="EMBL" id="WTPW01000241">
    <property type="protein sequence ID" value="KAF0531729.1"/>
    <property type="molecule type" value="Genomic_DNA"/>
</dbReference>
<protein>
    <submittedName>
        <fullName evidence="4">Kinase-like protein</fullName>
    </submittedName>
</protein>
<keyword evidence="4" id="KW-0808">Transferase</keyword>
<keyword evidence="4" id="KW-0418">Kinase</keyword>
<keyword evidence="5" id="KW-1185">Reference proteome</keyword>
<dbReference type="PROSITE" id="PS00109">
    <property type="entry name" value="PROTEIN_KINASE_TYR"/>
    <property type="match status" value="1"/>
</dbReference>
<dbReference type="InterPro" id="IPR059179">
    <property type="entry name" value="MLKL-like_MCAfunc"/>
</dbReference>
<evidence type="ECO:0000313" key="4">
    <source>
        <dbReference type="EMBL" id="KAF0531729.1"/>
    </source>
</evidence>
<dbReference type="GO" id="GO:0005525">
    <property type="term" value="F:GTP binding"/>
    <property type="evidence" value="ECO:0007669"/>
    <property type="project" value="InterPro"/>
</dbReference>
<comment type="caution">
    <text evidence="4">The sequence shown here is derived from an EMBL/GenBank/DDBJ whole genome shotgun (WGS) entry which is preliminary data.</text>
</comment>
<feature type="coiled-coil region" evidence="2">
    <location>
        <begin position="903"/>
        <end position="947"/>
    </location>
</feature>
<keyword evidence="2" id="KW-0175">Coiled coil</keyword>
<dbReference type="GO" id="GO:0004672">
    <property type="term" value="F:protein kinase activity"/>
    <property type="evidence" value="ECO:0007669"/>
    <property type="project" value="InterPro"/>
</dbReference>
<feature type="domain" description="Protein kinase" evidence="3">
    <location>
        <begin position="172"/>
        <end position="453"/>
    </location>
</feature>
<dbReference type="GO" id="GO:0007166">
    <property type="term" value="P:cell surface receptor signaling pathway"/>
    <property type="evidence" value="ECO:0007669"/>
    <property type="project" value="InterPro"/>
</dbReference>
<dbReference type="PROSITE" id="PS50011">
    <property type="entry name" value="PROTEIN_KINASE_DOM"/>
    <property type="match status" value="1"/>
</dbReference>
<gene>
    <name evidence="4" type="ORF">F8M41_011761</name>
</gene>
<dbReference type="InterPro" id="IPR011009">
    <property type="entry name" value="Kinase-like_dom_sf"/>
</dbReference>
<evidence type="ECO:0000259" key="3">
    <source>
        <dbReference type="PROSITE" id="PS50011"/>
    </source>
</evidence>
<dbReference type="Proteomes" id="UP000439903">
    <property type="component" value="Unassembled WGS sequence"/>
</dbReference>
<dbReference type="Gene3D" id="1.25.40.10">
    <property type="entry name" value="Tetratricopeptide repeat domain"/>
    <property type="match status" value="1"/>
</dbReference>
<dbReference type="AlphaFoldDB" id="A0A8H4ATJ3"/>
<dbReference type="SMART" id="SM00671">
    <property type="entry name" value="SEL1"/>
    <property type="match status" value="2"/>
</dbReference>
<name>A0A8H4ATJ3_GIGMA</name>
<comment type="similarity">
    <text evidence="1">Belongs to the protein kinase superfamily. TKL Ser/Thr protein kinase family. ROCO subfamily.</text>
</comment>
<dbReference type="InterPro" id="IPR006597">
    <property type="entry name" value="Sel1-like"/>
</dbReference>
<accession>A0A8H4ATJ3</accession>
<proteinExistence type="inferred from homology"/>
<dbReference type="InterPro" id="IPR027417">
    <property type="entry name" value="P-loop_NTPase"/>
</dbReference>
<dbReference type="Pfam" id="PF01926">
    <property type="entry name" value="MMR_HSR1"/>
    <property type="match status" value="1"/>
</dbReference>
<dbReference type="Pfam" id="PF07714">
    <property type="entry name" value="PK_Tyr_Ser-Thr"/>
    <property type="match status" value="1"/>
</dbReference>
<dbReference type="InterPro" id="IPR008266">
    <property type="entry name" value="Tyr_kinase_AS"/>
</dbReference>
<sequence>MSNTYNTIRPVVPFLNALNVLVREVNKIYEDAECNKELCSIMTDRVAIGEFSMRRMLEKNDSEYYFQKYFISFKRFENVLINIKDFINKVSKLDGFRKFLGASEVKKNYEKLIKEFDTSINDLQFTIAVVNESQNQKVDESLRGVEETLKTLGTKLDLVVQSVNIAKNSDDVPLPKIDQNELYGPIKQDYRGSENRPVIKKFYKGSEVACRPTKMSKFLNEEIKLLGKLGQSPYILQFYGLSNVDNHDVLIFDWAENRTLKELYNNYHIPWTRKIQITRDICRGLIYLRSVQIFHHDVRCKNVFVLRNLDPKLGNFSCGRQTDAVTRNLSGLTTDIIHWMAPELINKYKNGNIKENTYTFNSEIFSFGMLIWELCYEKIPYEGWNFNEILNHVLDGKREDLSHGNLNDPVKEEILLEFIKIIRAAWKHISHERISVTNLHQKLEELIETYPILNDISLNKKMLNVNKMNTAKPVTPEPEIHSSYIPLEEGIRLHQSKQYKKAWQCFEENANLGNLKAKYWQGYYLYHEYGVVTQDIEKAKQLYKEAANGDHPDAQYRYAALLLQELKKEDNNKEDYCKEILHYFKLAANNYHIDAIYCMGDIYAKGKLQVRQNKELGLLYLRLAAENNHLKAIDLLKELETSTQPEPMDIEDVKSFSPKKMEYASEKESKILLLGTTGEGKSTFINRLTNHFKEGNPKGNPLNLKIAIPTKYLGVTENEFMHSEEDVKNQKKSQTKECQTYNFTDPKDHTNKFIFIDTPGLSDVEGVERDKENIEKIIKIILDVKRLSGIAIVANGTNVRLTATMKSTLAQLSNNLPDDFLDNNLLMILTKCKKYNSNFEPETFFAKPKAVFYMDNSAFHSDPKTWDEDALNHIVDDWNISKKSIENLLDTIKTMPSKPTTTFNEMQIKKNNIKIEIEKLSININKIRQIQDKLDEHREVMKNASDIKKFLNFIAEDGFYVKEFVKVGHKNTYCFEHMYDGIICHRYCGLEYNNQDTNELRKCICLSEGELCTKCRCGPERHFQLDEELKYELRSNFAEELNKLLKDEKNFKKATEDFCDRKSDANSCEDFLNQLDSEAESLYHCICQHCKELRRICTRFNFAIELQANIENMKKCTKTIKNLERNEKTMHFIAKLEQFICGQLKN</sequence>
<dbReference type="InterPro" id="IPR011990">
    <property type="entry name" value="TPR-like_helical_dom_sf"/>
</dbReference>
<dbReference type="SUPFAM" id="SSF52540">
    <property type="entry name" value="P-loop containing nucleoside triphosphate hydrolases"/>
    <property type="match status" value="1"/>
</dbReference>